<dbReference type="SUPFAM" id="SSF55048">
    <property type="entry name" value="Probable ACP-binding domain of malonyl-CoA ACP transacylase"/>
    <property type="match status" value="1"/>
</dbReference>
<dbReference type="RefSeq" id="WP_065014638.1">
    <property type="nucleotide sequence ID" value="NZ_LZKJ01000109.1"/>
</dbReference>
<dbReference type="EMBL" id="LZKJ01000109">
    <property type="protein sequence ID" value="OBI46265.1"/>
    <property type="molecule type" value="Genomic_DNA"/>
</dbReference>
<keyword evidence="5" id="KW-0444">Lipid biosynthesis</keyword>
<proteinExistence type="inferred from homology"/>
<evidence type="ECO:0000256" key="2">
    <source>
        <dbReference type="ARBA" id="ARBA00008217"/>
    </source>
</evidence>
<evidence type="ECO:0000313" key="14">
    <source>
        <dbReference type="Proteomes" id="UP000093592"/>
    </source>
</evidence>
<dbReference type="Gene3D" id="3.40.366.10">
    <property type="entry name" value="Malonyl-Coenzyme A Acyl Carrier Protein, domain 2"/>
    <property type="match status" value="1"/>
</dbReference>
<sequence length="302" mass="31018">MIALLAPGQGSQTPGMLSPWLELPGAADQIASWSTVSGLDLARLGTTASAEEITDTAVTQPLVVAATLLAHQELTRRGEFGETELIVAGHSVGEIAAYAIAGVISADEAVSLAATRGAEMAKACALEPTGMSAVLGGDEAEVLTRLEQLDLVPANRNAAGQIVAAGRLTALDKLAEDPPTKARVRALGVAGAFHTEFMASALEGYAAAAAKVTPAEPTATLLSNRDGKPVSSAADAMEKLVAQLTRPVRWDLCTETLRQHDVTAIVEFPPAGTLAGIAKRELRGTTTRAVKSPADLDGLAEA</sequence>
<evidence type="ECO:0000256" key="10">
    <source>
        <dbReference type="ARBA" id="ARBA00023315"/>
    </source>
</evidence>
<evidence type="ECO:0000256" key="9">
    <source>
        <dbReference type="ARBA" id="ARBA00023160"/>
    </source>
</evidence>
<feature type="domain" description="Malonyl-CoA:ACP transacylase (MAT)" evidence="12">
    <location>
        <begin position="5"/>
        <end position="294"/>
    </location>
</feature>
<gene>
    <name evidence="13" type="ORF">A5707_21820</name>
</gene>
<comment type="caution">
    <text evidence="13">The sequence shown here is derived from an EMBL/GenBank/DDBJ whole genome shotgun (WGS) entry which is preliminary data.</text>
</comment>
<dbReference type="InterPro" id="IPR001227">
    <property type="entry name" value="Ac_transferase_dom_sf"/>
</dbReference>
<evidence type="ECO:0000256" key="8">
    <source>
        <dbReference type="ARBA" id="ARBA00023098"/>
    </source>
</evidence>
<dbReference type="FunFam" id="3.30.70.250:FF:000002">
    <property type="entry name" value="Malonyl CoA-ACP transacylase"/>
    <property type="match status" value="1"/>
</dbReference>
<evidence type="ECO:0000313" key="13">
    <source>
        <dbReference type="EMBL" id="OBI46265.1"/>
    </source>
</evidence>
<evidence type="ECO:0000259" key="12">
    <source>
        <dbReference type="SMART" id="SM00827"/>
    </source>
</evidence>
<dbReference type="PANTHER" id="PTHR42681">
    <property type="entry name" value="MALONYL-COA-ACYL CARRIER PROTEIN TRANSACYLASE, MITOCHONDRIAL"/>
    <property type="match status" value="1"/>
</dbReference>
<dbReference type="Gene3D" id="3.30.70.250">
    <property type="entry name" value="Malonyl-CoA ACP transacylase, ACP-binding"/>
    <property type="match status" value="1"/>
</dbReference>
<evidence type="ECO:0000256" key="4">
    <source>
        <dbReference type="ARBA" id="ARBA00018953"/>
    </source>
</evidence>
<dbReference type="InterPro" id="IPR014043">
    <property type="entry name" value="Acyl_transferase_dom"/>
</dbReference>
<keyword evidence="10" id="KW-0012">Acyltransferase</keyword>
<evidence type="ECO:0000256" key="1">
    <source>
        <dbReference type="ARBA" id="ARBA00005194"/>
    </source>
</evidence>
<reference evidence="14" key="1">
    <citation type="submission" date="2016-06" db="EMBL/GenBank/DDBJ databases">
        <authorList>
            <person name="Sutton G."/>
            <person name="Brinkac L."/>
            <person name="Sanka R."/>
            <person name="Adams M."/>
            <person name="Lau E."/>
            <person name="Sam S."/>
            <person name="Sreng N."/>
            <person name="Him V."/>
            <person name="Kerleguer A."/>
            <person name="Cheng S."/>
        </authorList>
    </citation>
    <scope>NUCLEOTIDE SEQUENCE [LARGE SCALE GENOMIC DNA]</scope>
    <source>
        <strain evidence="14">E861</strain>
    </source>
</reference>
<keyword evidence="7" id="KW-0276">Fatty acid metabolism</keyword>
<evidence type="ECO:0000256" key="3">
    <source>
        <dbReference type="ARBA" id="ARBA00013258"/>
    </source>
</evidence>
<dbReference type="Proteomes" id="UP000093592">
    <property type="component" value="Unassembled WGS sequence"/>
</dbReference>
<keyword evidence="6 13" id="KW-0808">Transferase</keyword>
<dbReference type="Pfam" id="PF00698">
    <property type="entry name" value="Acyl_transf_1"/>
    <property type="match status" value="1"/>
</dbReference>
<dbReference type="AlphaFoldDB" id="A0A1A2Z7P9"/>
<dbReference type="EC" id="2.3.1.39" evidence="3"/>
<dbReference type="InterPro" id="IPR050858">
    <property type="entry name" value="Mal-CoA-ACP_Trans/PKS_FabD"/>
</dbReference>
<dbReference type="GO" id="GO:0004314">
    <property type="term" value="F:[acyl-carrier-protein] S-malonyltransferase activity"/>
    <property type="evidence" value="ECO:0007669"/>
    <property type="project" value="UniProtKB-EC"/>
</dbReference>
<comment type="pathway">
    <text evidence="1">Lipid metabolism; fatty acid biosynthesis.</text>
</comment>
<dbReference type="PANTHER" id="PTHR42681:SF1">
    <property type="entry name" value="MALONYL-COA-ACYL CARRIER PROTEIN TRANSACYLASE, MITOCHONDRIAL"/>
    <property type="match status" value="1"/>
</dbReference>
<comment type="catalytic activity">
    <reaction evidence="11">
        <text>holo-[ACP] + malonyl-CoA = malonyl-[ACP] + CoA</text>
        <dbReference type="Rhea" id="RHEA:41792"/>
        <dbReference type="Rhea" id="RHEA-COMP:9623"/>
        <dbReference type="Rhea" id="RHEA-COMP:9685"/>
        <dbReference type="ChEBI" id="CHEBI:57287"/>
        <dbReference type="ChEBI" id="CHEBI:57384"/>
        <dbReference type="ChEBI" id="CHEBI:64479"/>
        <dbReference type="ChEBI" id="CHEBI:78449"/>
        <dbReference type="EC" id="2.3.1.39"/>
    </reaction>
</comment>
<evidence type="ECO:0000256" key="5">
    <source>
        <dbReference type="ARBA" id="ARBA00022516"/>
    </source>
</evidence>
<comment type="similarity">
    <text evidence="2">Belongs to the FabD family.</text>
</comment>
<dbReference type="SMART" id="SM00827">
    <property type="entry name" value="PKS_AT"/>
    <property type="match status" value="1"/>
</dbReference>
<dbReference type="InterPro" id="IPR016036">
    <property type="entry name" value="Malonyl_transacylase_ACP-bd"/>
</dbReference>
<evidence type="ECO:0000256" key="11">
    <source>
        <dbReference type="ARBA" id="ARBA00048462"/>
    </source>
</evidence>
<dbReference type="GO" id="GO:0006633">
    <property type="term" value="P:fatty acid biosynthetic process"/>
    <property type="evidence" value="ECO:0007669"/>
    <property type="project" value="UniProtKB-KW"/>
</dbReference>
<evidence type="ECO:0000256" key="6">
    <source>
        <dbReference type="ARBA" id="ARBA00022679"/>
    </source>
</evidence>
<dbReference type="OrthoDB" id="3248271at2"/>
<evidence type="ECO:0000256" key="7">
    <source>
        <dbReference type="ARBA" id="ARBA00022832"/>
    </source>
</evidence>
<organism evidence="13 14">
    <name type="scientific">Mycobacterium kyorinense</name>
    <dbReference type="NCBI Taxonomy" id="487514"/>
    <lineage>
        <taxon>Bacteria</taxon>
        <taxon>Bacillati</taxon>
        <taxon>Actinomycetota</taxon>
        <taxon>Actinomycetes</taxon>
        <taxon>Mycobacteriales</taxon>
        <taxon>Mycobacteriaceae</taxon>
        <taxon>Mycobacterium</taxon>
    </lineage>
</organism>
<dbReference type="InterPro" id="IPR016035">
    <property type="entry name" value="Acyl_Trfase/lysoPLipase"/>
</dbReference>
<dbReference type="GO" id="GO:0005829">
    <property type="term" value="C:cytosol"/>
    <property type="evidence" value="ECO:0007669"/>
    <property type="project" value="TreeGrafter"/>
</dbReference>
<accession>A0A1A2Z7P9</accession>
<dbReference type="SUPFAM" id="SSF52151">
    <property type="entry name" value="FabD/lysophospholipase-like"/>
    <property type="match status" value="1"/>
</dbReference>
<name>A0A1A2Z7P9_9MYCO</name>
<protein>
    <recommendedName>
        <fullName evidence="4">Malonyl CoA-acyl carrier protein transacylase</fullName>
        <ecNumber evidence="3">2.3.1.39</ecNumber>
    </recommendedName>
</protein>
<keyword evidence="9" id="KW-0275">Fatty acid biosynthesis</keyword>
<keyword evidence="8" id="KW-0443">Lipid metabolism</keyword>